<reference evidence="5 6" key="1">
    <citation type="submission" date="2024-03" db="EMBL/GenBank/DDBJ databases">
        <authorList>
            <person name="Martinez-Hernandez J."/>
        </authorList>
    </citation>
    <scope>NUCLEOTIDE SEQUENCE [LARGE SCALE GENOMIC DNA]</scope>
</reference>
<proteinExistence type="predicted"/>
<organism evidence="5 6">
    <name type="scientific">Lupinus luteus</name>
    <name type="common">European yellow lupine</name>
    <dbReference type="NCBI Taxonomy" id="3873"/>
    <lineage>
        <taxon>Eukaryota</taxon>
        <taxon>Viridiplantae</taxon>
        <taxon>Streptophyta</taxon>
        <taxon>Embryophyta</taxon>
        <taxon>Tracheophyta</taxon>
        <taxon>Spermatophyta</taxon>
        <taxon>Magnoliopsida</taxon>
        <taxon>eudicotyledons</taxon>
        <taxon>Gunneridae</taxon>
        <taxon>Pentapetalae</taxon>
        <taxon>rosids</taxon>
        <taxon>fabids</taxon>
        <taxon>Fabales</taxon>
        <taxon>Fabaceae</taxon>
        <taxon>Papilionoideae</taxon>
        <taxon>50 kb inversion clade</taxon>
        <taxon>genistoids sensu lato</taxon>
        <taxon>core genistoids</taxon>
        <taxon>Genisteae</taxon>
        <taxon>Lupinus</taxon>
    </lineage>
</organism>
<dbReference type="GO" id="GO:0048040">
    <property type="term" value="F:UDP-glucuronate decarboxylase activity"/>
    <property type="evidence" value="ECO:0007669"/>
    <property type="project" value="TreeGrafter"/>
</dbReference>
<keyword evidence="4" id="KW-0456">Lyase</keyword>
<gene>
    <name evidence="5" type="ORF">LLUT_LOCUS34457</name>
</gene>
<dbReference type="InterPro" id="IPR036291">
    <property type="entry name" value="NAD(P)-bd_dom_sf"/>
</dbReference>
<keyword evidence="2" id="KW-0210">Decarboxylase</keyword>
<dbReference type="Proteomes" id="UP001497480">
    <property type="component" value="Unassembled WGS sequence"/>
</dbReference>
<sequence length="87" mass="9142">MSRGIIGESLTVQSPGTQTHSFCYVSDLVDGLTLLMGGSDTGPIGLGNPGEFTMLELAETVKEMIAFGRPIGTHLNDVSRIIDACSN</sequence>
<evidence type="ECO:0000313" key="6">
    <source>
        <dbReference type="Proteomes" id="UP001497480"/>
    </source>
</evidence>
<comment type="caution">
    <text evidence="5">The sequence shown here is derived from an EMBL/GenBank/DDBJ whole genome shotgun (WGS) entry which is preliminary data.</text>
</comment>
<protein>
    <submittedName>
        <fullName evidence="5">Uncharacterized protein</fullName>
    </submittedName>
</protein>
<dbReference type="SUPFAM" id="SSF51735">
    <property type="entry name" value="NAD(P)-binding Rossmann-fold domains"/>
    <property type="match status" value="1"/>
</dbReference>
<dbReference type="GO" id="GO:0042732">
    <property type="term" value="P:D-xylose metabolic process"/>
    <property type="evidence" value="ECO:0007669"/>
    <property type="project" value="InterPro"/>
</dbReference>
<dbReference type="PANTHER" id="PTHR43078">
    <property type="entry name" value="UDP-GLUCURONIC ACID DECARBOXYLASE-RELATED"/>
    <property type="match status" value="1"/>
</dbReference>
<dbReference type="EMBL" id="CAXHTB010000025">
    <property type="protein sequence ID" value="CAL0333397.1"/>
    <property type="molecule type" value="Genomic_DNA"/>
</dbReference>
<evidence type="ECO:0000256" key="4">
    <source>
        <dbReference type="ARBA" id="ARBA00023239"/>
    </source>
</evidence>
<dbReference type="PANTHER" id="PTHR43078:SF13">
    <property type="entry name" value="UDP-GLUCURONATE DECARBOXYLASE"/>
    <property type="match status" value="1"/>
</dbReference>
<dbReference type="AlphaFoldDB" id="A0AAV1YH98"/>
<keyword evidence="6" id="KW-1185">Reference proteome</keyword>
<dbReference type="InterPro" id="IPR044516">
    <property type="entry name" value="UXS-like"/>
</dbReference>
<dbReference type="GO" id="GO:0070403">
    <property type="term" value="F:NAD+ binding"/>
    <property type="evidence" value="ECO:0007669"/>
    <property type="project" value="InterPro"/>
</dbReference>
<dbReference type="Gene3D" id="3.40.50.720">
    <property type="entry name" value="NAD(P)-binding Rossmann-like Domain"/>
    <property type="match status" value="1"/>
</dbReference>
<keyword evidence="3" id="KW-0520">NAD</keyword>
<evidence type="ECO:0000256" key="1">
    <source>
        <dbReference type="ARBA" id="ARBA00001911"/>
    </source>
</evidence>
<comment type="cofactor">
    <cofactor evidence="1">
        <name>NAD(+)</name>
        <dbReference type="ChEBI" id="CHEBI:57540"/>
    </cofactor>
</comment>
<dbReference type="GO" id="GO:0005737">
    <property type="term" value="C:cytoplasm"/>
    <property type="evidence" value="ECO:0007669"/>
    <property type="project" value="TreeGrafter"/>
</dbReference>
<evidence type="ECO:0000313" key="5">
    <source>
        <dbReference type="EMBL" id="CAL0333397.1"/>
    </source>
</evidence>
<evidence type="ECO:0000256" key="2">
    <source>
        <dbReference type="ARBA" id="ARBA00022793"/>
    </source>
</evidence>
<evidence type="ECO:0000256" key="3">
    <source>
        <dbReference type="ARBA" id="ARBA00023027"/>
    </source>
</evidence>
<name>A0AAV1YH98_LUPLU</name>
<accession>A0AAV1YH98</accession>